<reference evidence="2 3" key="1">
    <citation type="submission" date="2018-06" db="EMBL/GenBank/DDBJ databases">
        <title>Genomic Encyclopedia of Archaeal and Bacterial Type Strains, Phase II (KMG-II): from individual species to whole genera.</title>
        <authorList>
            <person name="Goeker M."/>
        </authorList>
    </citation>
    <scope>NUCLEOTIDE SEQUENCE [LARGE SCALE GENOMIC DNA]</scope>
    <source>
        <strain evidence="2 3">DSM 29821</strain>
    </source>
</reference>
<evidence type="ECO:0000313" key="2">
    <source>
        <dbReference type="EMBL" id="RAJ77427.1"/>
    </source>
</evidence>
<organism evidence="2 3">
    <name type="scientific">Chitinophaga dinghuensis</name>
    <dbReference type="NCBI Taxonomy" id="1539050"/>
    <lineage>
        <taxon>Bacteria</taxon>
        <taxon>Pseudomonadati</taxon>
        <taxon>Bacteroidota</taxon>
        <taxon>Chitinophagia</taxon>
        <taxon>Chitinophagales</taxon>
        <taxon>Chitinophagaceae</taxon>
        <taxon>Chitinophaga</taxon>
    </lineage>
</organism>
<protein>
    <recommendedName>
        <fullName evidence="4">HlyD family secretion protein</fullName>
    </recommendedName>
</protein>
<evidence type="ECO:0000256" key="1">
    <source>
        <dbReference type="SAM" id="Phobius"/>
    </source>
</evidence>
<feature type="transmembrane region" description="Helical" evidence="1">
    <location>
        <begin position="44"/>
        <end position="63"/>
    </location>
</feature>
<dbReference type="EMBL" id="QLMA01000007">
    <property type="protein sequence ID" value="RAJ77427.1"/>
    <property type="molecule type" value="Genomic_DNA"/>
</dbReference>
<keyword evidence="3" id="KW-1185">Reference proteome</keyword>
<dbReference type="OrthoDB" id="7057889at2"/>
<dbReference type="Proteomes" id="UP000249819">
    <property type="component" value="Unassembled WGS sequence"/>
</dbReference>
<dbReference type="AlphaFoldDB" id="A0A327VSS7"/>
<keyword evidence="1" id="KW-0472">Membrane</keyword>
<dbReference type="Gene3D" id="2.40.30.170">
    <property type="match status" value="1"/>
</dbReference>
<evidence type="ECO:0000313" key="3">
    <source>
        <dbReference type="Proteomes" id="UP000249819"/>
    </source>
</evidence>
<gene>
    <name evidence="2" type="ORF">CLV59_107194</name>
</gene>
<keyword evidence="1" id="KW-0812">Transmembrane</keyword>
<accession>A0A327VSS7</accession>
<name>A0A327VSS7_9BACT</name>
<dbReference type="RefSeq" id="WP_111594020.1">
    <property type="nucleotide sequence ID" value="NZ_QLMA01000007.1"/>
</dbReference>
<keyword evidence="1" id="KW-1133">Transmembrane helix</keyword>
<proteinExistence type="predicted"/>
<sequence length="181" mass="19869">MADLQEHIIPVKSNGIHPSLEELRSEPVQEIMGKMPSWIVRRGIFMMTILVAGLFIGAWFFSYPDVVIGRASIRTDNSVSAVTVTIPANAVWKIHPGQPVLIRLDAYPYEQFGLLRGRVSTAGQSGANSGFQVHIQLDQGLQTTAGHTIPAVTQLEGSAEIETEKLNLLQRIFGKIIPGRQ</sequence>
<comment type="caution">
    <text evidence="2">The sequence shown here is derived from an EMBL/GenBank/DDBJ whole genome shotgun (WGS) entry which is preliminary data.</text>
</comment>
<evidence type="ECO:0008006" key="4">
    <source>
        <dbReference type="Google" id="ProtNLM"/>
    </source>
</evidence>